<proteinExistence type="inferred from homology"/>
<comment type="caution">
    <text evidence="3">The sequence shown here is derived from an EMBL/GenBank/DDBJ whole genome shotgun (WGS) entry which is preliminary data.</text>
</comment>
<dbReference type="PANTHER" id="PTHR38036:SF1">
    <property type="entry name" value="UPF0250 PROTEIN YBED"/>
    <property type="match status" value="1"/>
</dbReference>
<dbReference type="RefSeq" id="WP_293278577.1">
    <property type="nucleotide sequence ID" value="NZ_CAUJQB010000037.1"/>
</dbReference>
<dbReference type="HAMAP" id="MF_00659">
    <property type="entry name" value="UPF0250"/>
    <property type="match status" value="1"/>
</dbReference>
<evidence type="ECO:0000256" key="1">
    <source>
        <dbReference type="ARBA" id="ARBA00008460"/>
    </source>
</evidence>
<dbReference type="SUPFAM" id="SSF117991">
    <property type="entry name" value="YbeD/HP0495-like"/>
    <property type="match status" value="1"/>
</dbReference>
<evidence type="ECO:0000256" key="2">
    <source>
        <dbReference type="HAMAP-Rule" id="MF_00659"/>
    </source>
</evidence>
<accession>A0ABW8Q1E4</accession>
<evidence type="ECO:0000313" key="3">
    <source>
        <dbReference type="EMBL" id="MFK7641367.1"/>
    </source>
</evidence>
<keyword evidence="4" id="KW-1185">Reference proteome</keyword>
<organism evidence="3 4">
    <name type="scientific">Neisseria oralis</name>
    <dbReference type="NCBI Taxonomy" id="1107316"/>
    <lineage>
        <taxon>Bacteria</taxon>
        <taxon>Pseudomonadati</taxon>
        <taxon>Pseudomonadota</taxon>
        <taxon>Betaproteobacteria</taxon>
        <taxon>Neisseriales</taxon>
        <taxon>Neisseriaceae</taxon>
        <taxon>Neisseria</taxon>
    </lineage>
</organism>
<name>A0ABW8Q1E4_9NEIS</name>
<dbReference type="InterPro" id="IPR027471">
    <property type="entry name" value="YbeD-like_sf"/>
</dbReference>
<gene>
    <name evidence="3" type="ORF">ACI43T_02480</name>
</gene>
<sequence length="89" mass="9954">MPTDRSVLIEFPCTFQIKVMGAQHPEFETAVLETVRIHAPETQSHHISTRPSSKGNYLGASVNVYVTSQAQLDDIYRALTSHEMVKVVL</sequence>
<dbReference type="Pfam" id="PF04359">
    <property type="entry name" value="DUF493"/>
    <property type="match status" value="1"/>
</dbReference>
<dbReference type="PANTHER" id="PTHR38036">
    <property type="entry name" value="UPF0250 PROTEIN YBED"/>
    <property type="match status" value="1"/>
</dbReference>
<dbReference type="InterPro" id="IPR007454">
    <property type="entry name" value="UPF0250_YbeD-like"/>
</dbReference>
<reference evidence="3 4" key="1">
    <citation type="submission" date="2024-11" db="EMBL/GenBank/DDBJ databases">
        <authorList>
            <person name="Mikucki A.G."/>
            <person name="Kahler C.M."/>
        </authorList>
    </citation>
    <scope>NUCLEOTIDE SEQUENCE [LARGE SCALE GENOMIC DNA]</scope>
    <source>
        <strain evidence="3 4">EXNM717</strain>
    </source>
</reference>
<protein>
    <recommendedName>
        <fullName evidence="2">UPF0250 protein ACI43T_02480</fullName>
    </recommendedName>
</protein>
<dbReference type="Proteomes" id="UP001621964">
    <property type="component" value="Unassembled WGS sequence"/>
</dbReference>
<dbReference type="EMBL" id="JBJGEB010000002">
    <property type="protein sequence ID" value="MFK7641367.1"/>
    <property type="molecule type" value="Genomic_DNA"/>
</dbReference>
<comment type="similarity">
    <text evidence="1 2">Belongs to the UPF0250 family.</text>
</comment>
<dbReference type="Gene3D" id="3.30.70.260">
    <property type="match status" value="1"/>
</dbReference>
<evidence type="ECO:0000313" key="4">
    <source>
        <dbReference type="Proteomes" id="UP001621964"/>
    </source>
</evidence>